<dbReference type="AlphaFoldDB" id="A0A556CHU4"/>
<gene>
    <name evidence="3" type="ORF">FO013_09475</name>
</gene>
<dbReference type="GO" id="GO:0006208">
    <property type="term" value="P:pyrimidine nucleobase catabolic process"/>
    <property type="evidence" value="ECO:0007669"/>
    <property type="project" value="TreeGrafter"/>
</dbReference>
<dbReference type="OrthoDB" id="6401628at2"/>
<organism evidence="3 4">
    <name type="scientific">Brevibacterium aurantiacum</name>
    <dbReference type="NCBI Taxonomy" id="273384"/>
    <lineage>
        <taxon>Bacteria</taxon>
        <taxon>Bacillati</taxon>
        <taxon>Actinomycetota</taxon>
        <taxon>Actinomycetes</taxon>
        <taxon>Micrococcales</taxon>
        <taxon>Brevibacteriaceae</taxon>
        <taxon>Brevibacterium</taxon>
    </lineage>
</organism>
<dbReference type="PANTHER" id="PTHR30466">
    <property type="entry name" value="FLAVIN REDUCTASE"/>
    <property type="match status" value="1"/>
</dbReference>
<keyword evidence="4" id="KW-1185">Reference proteome</keyword>
<name>A0A556CHU4_BREAU</name>
<reference evidence="3 4" key="1">
    <citation type="submission" date="2019-07" db="EMBL/GenBank/DDBJ databases">
        <title>Draft genome sequence of Brevibacterium aurantiacum XU54 isolated from Xinjiang China.</title>
        <authorList>
            <person name="Xu X."/>
        </authorList>
    </citation>
    <scope>NUCLEOTIDE SEQUENCE [LARGE SCALE GENOMIC DNA]</scope>
    <source>
        <strain evidence="3 4">XU54</strain>
    </source>
</reference>
<evidence type="ECO:0000256" key="1">
    <source>
        <dbReference type="ARBA" id="ARBA00023002"/>
    </source>
</evidence>
<dbReference type="Pfam" id="PF01613">
    <property type="entry name" value="Flavin_Reduct"/>
    <property type="match status" value="1"/>
</dbReference>
<dbReference type="SMART" id="SM00903">
    <property type="entry name" value="Flavin_Reduct"/>
    <property type="match status" value="1"/>
</dbReference>
<dbReference type="RefSeq" id="WP_143922276.1">
    <property type="nucleotide sequence ID" value="NZ_VLTK01000004.1"/>
</dbReference>
<dbReference type="GO" id="GO:0010181">
    <property type="term" value="F:FMN binding"/>
    <property type="evidence" value="ECO:0007669"/>
    <property type="project" value="InterPro"/>
</dbReference>
<keyword evidence="1" id="KW-0560">Oxidoreductase</keyword>
<sequence>MNELNDVQQQFRQAMAHLAAAVNIVTTEGDHGKLGITVSAVCSVTDSPPTVLVCVNQRSAAHDVFTNNGVVAINVLAAEQCELARHFSGATKVPMEDRFAWDIWDDDTTAPTLKDARVALVGHIQSTMTQGTHSVLFVEIDSIRVRDEAEGLVYYGRGFHRISELTAI</sequence>
<evidence type="ECO:0000259" key="2">
    <source>
        <dbReference type="SMART" id="SM00903"/>
    </source>
</evidence>
<proteinExistence type="predicted"/>
<dbReference type="Proteomes" id="UP000316406">
    <property type="component" value="Unassembled WGS sequence"/>
</dbReference>
<dbReference type="InterPro" id="IPR050268">
    <property type="entry name" value="NADH-dep_flavin_reductase"/>
</dbReference>
<dbReference type="GO" id="GO:0042602">
    <property type="term" value="F:riboflavin reductase (NADPH) activity"/>
    <property type="evidence" value="ECO:0007669"/>
    <property type="project" value="TreeGrafter"/>
</dbReference>
<dbReference type="SUPFAM" id="SSF50475">
    <property type="entry name" value="FMN-binding split barrel"/>
    <property type="match status" value="1"/>
</dbReference>
<accession>A0A556CHU4</accession>
<protein>
    <submittedName>
        <fullName evidence="3">4-hydroxyphenylacetate 3-monooxygenase reductase subunit</fullName>
    </submittedName>
</protein>
<evidence type="ECO:0000313" key="3">
    <source>
        <dbReference type="EMBL" id="TSI17024.1"/>
    </source>
</evidence>
<dbReference type="GO" id="GO:0004497">
    <property type="term" value="F:monooxygenase activity"/>
    <property type="evidence" value="ECO:0007669"/>
    <property type="project" value="UniProtKB-KW"/>
</dbReference>
<dbReference type="InterPro" id="IPR002563">
    <property type="entry name" value="Flavin_Rdtase-like_dom"/>
</dbReference>
<dbReference type="InterPro" id="IPR012349">
    <property type="entry name" value="Split_barrel_FMN-bd"/>
</dbReference>
<keyword evidence="3" id="KW-0503">Monooxygenase</keyword>
<dbReference type="EMBL" id="VLTK01000004">
    <property type="protein sequence ID" value="TSI17024.1"/>
    <property type="molecule type" value="Genomic_DNA"/>
</dbReference>
<dbReference type="Gene3D" id="2.30.110.10">
    <property type="entry name" value="Electron Transport, Fmn-binding Protein, Chain A"/>
    <property type="match status" value="1"/>
</dbReference>
<dbReference type="PANTHER" id="PTHR30466:SF1">
    <property type="entry name" value="FMN REDUCTASE (NADH) RUTF"/>
    <property type="match status" value="1"/>
</dbReference>
<feature type="domain" description="Flavin reductase like" evidence="2">
    <location>
        <begin position="15"/>
        <end position="161"/>
    </location>
</feature>
<comment type="caution">
    <text evidence="3">The sequence shown here is derived from an EMBL/GenBank/DDBJ whole genome shotgun (WGS) entry which is preliminary data.</text>
</comment>
<evidence type="ECO:0000313" key="4">
    <source>
        <dbReference type="Proteomes" id="UP000316406"/>
    </source>
</evidence>